<dbReference type="AlphaFoldDB" id="A0A8G1RSN7"/>
<reference evidence="1 2" key="1">
    <citation type="submission" date="2018-02" db="EMBL/GenBank/DDBJ databases">
        <title>The genomes of Aspergillus section Nigri reveals drivers in fungal speciation.</title>
        <authorList>
            <consortium name="DOE Joint Genome Institute"/>
            <person name="Vesth T.C."/>
            <person name="Nybo J."/>
            <person name="Theobald S."/>
            <person name="Brandl J."/>
            <person name="Frisvad J.C."/>
            <person name="Nielsen K.F."/>
            <person name="Lyhne E.K."/>
            <person name="Kogle M.E."/>
            <person name="Kuo A."/>
            <person name="Riley R."/>
            <person name="Clum A."/>
            <person name="Nolan M."/>
            <person name="Lipzen A."/>
            <person name="Salamov A."/>
            <person name="Henrissat B."/>
            <person name="Wiebenga A."/>
            <person name="De vries R.P."/>
            <person name="Grigoriev I.V."/>
            <person name="Mortensen U.H."/>
            <person name="Andersen M.R."/>
            <person name="Baker S.E."/>
        </authorList>
    </citation>
    <scope>NUCLEOTIDE SEQUENCE [LARGE SCALE GENOMIC DNA]</scope>
    <source>
        <strain evidence="1 2">CBS 313.89</strain>
    </source>
</reference>
<sequence length="149" mass="16037">MKSDMINAGLMLCSTPNVRAGSTEGRSGPLFPRLSGYVLVMRVLNDSRCFLLFRPFIPLPLLETPDSIQMRHGGEGFPPIRSSDVILLRLVGDRQSKVRGQTDQRRVAGGITARASGPLSALAATQRKASSVGWCGVQLSLSRVIPACT</sequence>
<name>A0A8G1RSN7_9EURO</name>
<organism evidence="1 2">
    <name type="scientific">Aspergillus fijiensis CBS 313.89</name>
    <dbReference type="NCBI Taxonomy" id="1448319"/>
    <lineage>
        <taxon>Eukaryota</taxon>
        <taxon>Fungi</taxon>
        <taxon>Dikarya</taxon>
        <taxon>Ascomycota</taxon>
        <taxon>Pezizomycotina</taxon>
        <taxon>Eurotiomycetes</taxon>
        <taxon>Eurotiomycetidae</taxon>
        <taxon>Eurotiales</taxon>
        <taxon>Aspergillaceae</taxon>
        <taxon>Aspergillus</taxon>
    </lineage>
</organism>
<keyword evidence="2" id="KW-1185">Reference proteome</keyword>
<evidence type="ECO:0000313" key="1">
    <source>
        <dbReference type="EMBL" id="RAK78755.1"/>
    </source>
</evidence>
<proteinExistence type="predicted"/>
<accession>A0A8G1RSN7</accession>
<dbReference type="RefSeq" id="XP_040802765.1">
    <property type="nucleotide sequence ID" value="XM_040950631.1"/>
</dbReference>
<gene>
    <name evidence="1" type="ORF">BO72DRAFT_70511</name>
</gene>
<dbReference type="EMBL" id="KZ824636">
    <property type="protein sequence ID" value="RAK78755.1"/>
    <property type="molecule type" value="Genomic_DNA"/>
</dbReference>
<dbReference type="Proteomes" id="UP000249789">
    <property type="component" value="Unassembled WGS sequence"/>
</dbReference>
<dbReference type="VEuPathDB" id="FungiDB:BO72DRAFT_70511"/>
<dbReference type="GeneID" id="63867966"/>
<evidence type="ECO:0000313" key="2">
    <source>
        <dbReference type="Proteomes" id="UP000249789"/>
    </source>
</evidence>
<protein>
    <submittedName>
        <fullName evidence="1">Uncharacterized protein</fullName>
    </submittedName>
</protein>